<evidence type="ECO:0000259" key="25">
    <source>
        <dbReference type="PROSITE" id="PS50119"/>
    </source>
</evidence>
<evidence type="ECO:0000256" key="2">
    <source>
        <dbReference type="ARBA" id="ARBA00004123"/>
    </source>
</evidence>
<dbReference type="InterPro" id="IPR027370">
    <property type="entry name" value="Znf-RING_euk"/>
</dbReference>
<feature type="compositionally biased region" description="Polar residues" evidence="21">
    <location>
        <begin position="699"/>
        <end position="720"/>
    </location>
</feature>
<evidence type="ECO:0000313" key="26">
    <source>
        <dbReference type="Proteomes" id="UP000515152"/>
    </source>
</evidence>
<keyword evidence="12" id="KW-0805">Transcription regulation</keyword>
<keyword evidence="16" id="KW-0804">Transcription</keyword>
<evidence type="ECO:0000256" key="20">
    <source>
        <dbReference type="SAM" id="Coils"/>
    </source>
</evidence>
<proteinExistence type="predicted"/>
<dbReference type="PROSITE" id="PS00518">
    <property type="entry name" value="ZF_RING_1"/>
    <property type="match status" value="1"/>
</dbReference>
<dbReference type="PROSITE" id="PS50119">
    <property type="entry name" value="ZF_BBOX"/>
    <property type="match status" value="2"/>
</dbReference>
<dbReference type="InterPro" id="IPR019786">
    <property type="entry name" value="Zinc_finger_PHD-type_CS"/>
</dbReference>
<dbReference type="CDD" id="cd15541">
    <property type="entry name" value="PHD_TIF1_like"/>
    <property type="match status" value="1"/>
</dbReference>
<dbReference type="GeneID" id="122132314"/>
<keyword evidence="7" id="KW-0479">Metal-binding</keyword>
<comment type="pathway">
    <text evidence="3">Protein modification; protein ubiquitination.</text>
</comment>
<evidence type="ECO:0000256" key="11">
    <source>
        <dbReference type="ARBA" id="ARBA00022833"/>
    </source>
</evidence>
<reference evidence="27" key="1">
    <citation type="submission" date="2025-08" db="UniProtKB">
        <authorList>
            <consortium name="RefSeq"/>
        </authorList>
    </citation>
    <scope>IDENTIFICATION</scope>
</reference>
<dbReference type="AlphaFoldDB" id="A0A8M1KMU5"/>
<gene>
    <name evidence="27" type="primary">trim24</name>
</gene>
<evidence type="ECO:0000256" key="8">
    <source>
        <dbReference type="ARBA" id="ARBA00022737"/>
    </source>
</evidence>
<evidence type="ECO:0000256" key="12">
    <source>
        <dbReference type="ARBA" id="ARBA00023015"/>
    </source>
</evidence>
<dbReference type="SMART" id="SM00336">
    <property type="entry name" value="BBOX"/>
    <property type="match status" value="2"/>
</dbReference>
<dbReference type="RefSeq" id="XP_042563049.1">
    <property type="nucleotide sequence ID" value="XM_042707115.1"/>
</dbReference>
<feature type="domain" description="RING-type" evidence="24">
    <location>
        <begin position="43"/>
        <end position="105"/>
    </location>
</feature>
<comment type="catalytic activity">
    <reaction evidence="1">
        <text>S-ubiquitinyl-[E2 ubiquitin-conjugating enzyme]-L-cysteine + [acceptor protein]-L-lysine = [E2 ubiquitin-conjugating enzyme]-L-cysteine + N(6)-ubiquitinyl-[acceptor protein]-L-lysine.</text>
        <dbReference type="EC" id="2.3.2.27"/>
    </reaction>
</comment>
<evidence type="ECO:0000259" key="22">
    <source>
        <dbReference type="PROSITE" id="PS50014"/>
    </source>
</evidence>
<dbReference type="SMART" id="SM00249">
    <property type="entry name" value="PHD"/>
    <property type="match status" value="1"/>
</dbReference>
<feature type="region of interest" description="Disordered" evidence="21">
    <location>
        <begin position="601"/>
        <end position="744"/>
    </location>
</feature>
<evidence type="ECO:0000259" key="24">
    <source>
        <dbReference type="PROSITE" id="PS50089"/>
    </source>
</evidence>
<feature type="region of interest" description="Disordered" evidence="21">
    <location>
        <begin position="402"/>
        <end position="465"/>
    </location>
</feature>
<keyword evidence="8" id="KW-0677">Repeat</keyword>
<feature type="compositionally biased region" description="Basic and acidic residues" evidence="21">
    <location>
        <begin position="949"/>
        <end position="962"/>
    </location>
</feature>
<feature type="domain" description="Bromo" evidence="22">
    <location>
        <begin position="839"/>
        <end position="912"/>
    </location>
</feature>
<feature type="region of interest" description="Disordered" evidence="21">
    <location>
        <begin position="501"/>
        <end position="527"/>
    </location>
</feature>
<dbReference type="CDD" id="cd19829">
    <property type="entry name" value="Bbox2_TIF1b_C-VI"/>
    <property type="match status" value="1"/>
</dbReference>
<keyword evidence="14 19" id="KW-0103">Bromodomain</keyword>
<evidence type="ECO:0000256" key="13">
    <source>
        <dbReference type="ARBA" id="ARBA00023054"/>
    </source>
</evidence>
<keyword evidence="26" id="KW-1185">Reference proteome</keyword>
<evidence type="ECO:0000313" key="27">
    <source>
        <dbReference type="RefSeq" id="XP_042563049.1"/>
    </source>
</evidence>
<evidence type="ECO:0000256" key="19">
    <source>
        <dbReference type="PROSITE-ProRule" id="PRU00035"/>
    </source>
</evidence>
<dbReference type="InterPro" id="IPR017907">
    <property type="entry name" value="Znf_RING_CS"/>
</dbReference>
<evidence type="ECO:0000256" key="7">
    <source>
        <dbReference type="ARBA" id="ARBA00022723"/>
    </source>
</evidence>
<feature type="compositionally biased region" description="Basic and acidic residues" evidence="21">
    <location>
        <begin position="1007"/>
        <end position="1040"/>
    </location>
</feature>
<evidence type="ECO:0000256" key="5">
    <source>
        <dbReference type="ARBA" id="ARBA00022491"/>
    </source>
</evidence>
<feature type="compositionally biased region" description="Basic and acidic residues" evidence="21">
    <location>
        <begin position="729"/>
        <end position="739"/>
    </location>
</feature>
<keyword evidence="10" id="KW-0833">Ubl conjugation pathway</keyword>
<feature type="region of interest" description="Disordered" evidence="21">
    <location>
        <begin position="932"/>
        <end position="1232"/>
    </location>
</feature>
<dbReference type="Pfam" id="PF13445">
    <property type="entry name" value="zf-RING_UBOX"/>
    <property type="match status" value="1"/>
</dbReference>
<evidence type="ECO:0000256" key="9">
    <source>
        <dbReference type="ARBA" id="ARBA00022771"/>
    </source>
</evidence>
<dbReference type="Pfam" id="PF00628">
    <property type="entry name" value="PHD"/>
    <property type="match status" value="1"/>
</dbReference>
<keyword evidence="17" id="KW-0539">Nucleus</keyword>
<evidence type="ECO:0000256" key="14">
    <source>
        <dbReference type="ARBA" id="ARBA00023117"/>
    </source>
</evidence>
<dbReference type="CDD" id="cd05502">
    <property type="entry name" value="Bromo_tif1_like"/>
    <property type="match status" value="1"/>
</dbReference>
<dbReference type="PANTHER" id="PTHR45915:SF4">
    <property type="entry name" value="TRANSCRIPTION INTERMEDIARY FACTOR 1-ALPHA"/>
    <property type="match status" value="1"/>
</dbReference>
<dbReference type="InterPro" id="IPR003649">
    <property type="entry name" value="Bbox_C"/>
</dbReference>
<dbReference type="InterPro" id="IPR001841">
    <property type="entry name" value="Znf_RING"/>
</dbReference>
<dbReference type="Proteomes" id="UP000515152">
    <property type="component" value="Unplaced"/>
</dbReference>
<dbReference type="GO" id="GO:0005634">
    <property type="term" value="C:nucleus"/>
    <property type="evidence" value="ECO:0007669"/>
    <property type="project" value="UniProtKB-SubCell"/>
</dbReference>
<feature type="coiled-coil region" evidence="20">
    <location>
        <begin position="230"/>
        <end position="264"/>
    </location>
</feature>
<dbReference type="InterPro" id="IPR019787">
    <property type="entry name" value="Znf_PHD-finger"/>
</dbReference>
<comment type="subcellular location">
    <subcellularLocation>
        <location evidence="2">Nucleus</location>
    </subcellularLocation>
</comment>
<dbReference type="PROSITE" id="PS50016">
    <property type="entry name" value="ZF_PHD_2"/>
    <property type="match status" value="1"/>
</dbReference>
<dbReference type="InterPro" id="IPR001487">
    <property type="entry name" value="Bromodomain"/>
</dbReference>
<organism evidence="26 27">
    <name type="scientific">Clupea harengus</name>
    <name type="common">Atlantic herring</name>
    <dbReference type="NCBI Taxonomy" id="7950"/>
    <lineage>
        <taxon>Eukaryota</taxon>
        <taxon>Metazoa</taxon>
        <taxon>Chordata</taxon>
        <taxon>Craniata</taxon>
        <taxon>Vertebrata</taxon>
        <taxon>Euteleostomi</taxon>
        <taxon>Actinopterygii</taxon>
        <taxon>Neopterygii</taxon>
        <taxon>Teleostei</taxon>
        <taxon>Clupei</taxon>
        <taxon>Clupeiformes</taxon>
        <taxon>Clupeoidei</taxon>
        <taxon>Clupeidae</taxon>
        <taxon>Clupea</taxon>
    </lineage>
</organism>
<feature type="compositionally biased region" description="Basic and acidic residues" evidence="21">
    <location>
        <begin position="1137"/>
        <end position="1232"/>
    </location>
</feature>
<evidence type="ECO:0000256" key="17">
    <source>
        <dbReference type="ARBA" id="ARBA00023242"/>
    </source>
</evidence>
<dbReference type="PROSITE" id="PS50014">
    <property type="entry name" value="BROMODOMAIN_2"/>
    <property type="match status" value="1"/>
</dbReference>
<dbReference type="SMART" id="SM00502">
    <property type="entry name" value="BBC"/>
    <property type="match status" value="1"/>
</dbReference>
<dbReference type="OrthoDB" id="1870062at2759"/>
<keyword evidence="13 20" id="KW-0175">Coiled coil</keyword>
<feature type="compositionally biased region" description="Basic and acidic residues" evidence="21">
    <location>
        <begin position="1046"/>
        <end position="1113"/>
    </location>
</feature>
<evidence type="ECO:0000256" key="6">
    <source>
        <dbReference type="ARBA" id="ARBA00022679"/>
    </source>
</evidence>
<dbReference type="GO" id="GO:0000785">
    <property type="term" value="C:chromatin"/>
    <property type="evidence" value="ECO:0007669"/>
    <property type="project" value="TreeGrafter"/>
</dbReference>
<name>A0A8M1KMU5_CLUHA</name>
<dbReference type="GO" id="GO:0008270">
    <property type="term" value="F:zinc ion binding"/>
    <property type="evidence" value="ECO:0007669"/>
    <property type="project" value="UniProtKB-KW"/>
</dbReference>
<keyword evidence="15" id="KW-0238">DNA-binding</keyword>
<evidence type="ECO:0000256" key="16">
    <source>
        <dbReference type="ARBA" id="ARBA00023163"/>
    </source>
</evidence>
<dbReference type="PROSITE" id="PS50089">
    <property type="entry name" value="ZF_RING_2"/>
    <property type="match status" value="1"/>
</dbReference>
<dbReference type="GO" id="GO:0003677">
    <property type="term" value="F:DNA binding"/>
    <property type="evidence" value="ECO:0007669"/>
    <property type="project" value="UniProtKB-KW"/>
</dbReference>
<dbReference type="PANTHER" id="PTHR45915">
    <property type="entry name" value="TRANSCRIPTION INTERMEDIARY FACTOR"/>
    <property type="match status" value="1"/>
</dbReference>
<dbReference type="Pfam" id="PF00643">
    <property type="entry name" value="zf-B_box"/>
    <property type="match status" value="1"/>
</dbReference>
<dbReference type="EC" id="2.3.2.27" evidence="4"/>
<evidence type="ECO:0000256" key="18">
    <source>
        <dbReference type="PROSITE-ProRule" id="PRU00024"/>
    </source>
</evidence>
<feature type="domain" description="PHD-type" evidence="23">
    <location>
        <begin position="746"/>
        <end position="798"/>
    </location>
</feature>
<feature type="compositionally biased region" description="Acidic residues" evidence="21">
    <location>
        <begin position="1114"/>
        <end position="1136"/>
    </location>
</feature>
<keyword evidence="5" id="KW-0678">Repressor</keyword>
<evidence type="ECO:0000259" key="23">
    <source>
        <dbReference type="PROSITE" id="PS50016"/>
    </source>
</evidence>
<keyword evidence="9 18" id="KW-0863">Zinc-finger</keyword>
<dbReference type="Pfam" id="PF00439">
    <property type="entry name" value="Bromodomain"/>
    <property type="match status" value="1"/>
</dbReference>
<dbReference type="InterPro" id="IPR047058">
    <property type="entry name" value="TIF1b_Bbox2_Znf"/>
</dbReference>
<dbReference type="KEGG" id="char:122132314"/>
<sequence>MDESAEKVEPDDIVIIVENEAESMPVQEESEKAQSTHSLMDCCPICKLNFHSREPKLLPCLHSFCKKCLPPPSRNFLYTSQMMANHQLQEDPSKPLNVIRCPVCHQECMEVEVLENFFVKDSMEVPSSTVEKTSQLCMSCEDNTEATGYCVECVEFLCVTCIEAHQRVKFTRDHTIRQKEEMSPEGVGVSTQKPVFCDVHKQEPLKLFCETCDRLTCRDCQLSKHKDHNYQFLDDAYRNHREHLENMTRQLQDKRKAIEEVSNAINNGLHQVDENRKAVTTEIKKSICNLIMEINRKGKILVNQLEALTKDHESALKKQQEDVTSLSKHLDHVISFTKWATAINSGTALLYCKRLILCQIQYLMRAKCSASYVPQSTVRFQCRSSFWASNVDLGSLVMEKIPGHQPGGMQMFPNHPSHPNHPGHPGHPNHPSHPSHPNHPGPRPEGPAGVFPGGPAQQRQSTLAQLQMQVEKLAQHPSRHPPPNHWSWYHNMRLPGVPPPRPMQGGSPSQVPPNMAQQGRRYGAPQPNTRSPTTMLQNAGFPPQTLRGMISSPSSSNFPPKPMDVLQGASRYAQNAPPSGGGHLTTQPSLHQRNVMDLVHLNRRPEPPGPMSLSMQRPGFPHTAPSTATDRNAQSHQSSPMLTANSGSEGKTGTVSWKRSEPQQNGPSTSSAKRRRRSSPGPIIVIKDEPEDDDEVRFVQSSVKASLPDSTGVQSQTPRQESPPGEEQPTEKPDERTPEPDEDPNEDWCAVCQNGGELLCCDKCPKVFHLSCHIPALKSSPRYPEHPGEWFCSFCRDLTAPEMVYDTGDSQKTVKEEPDSEGLTPVDKRKCERLLLRLYCNELSTDFQDPASPSTMPEYNEIIKTPMDLSVVRTKLDVKQNPSYKRPDDFVADIRLIFKNCAKFHKEDNEMASVGVNLENFFEEQLKGLYPEQPFPGVKEEGAASSAPEEERPSDVCEEHGAPVEAETVESPSPKSPSPPSLPSDEVSEPPTEVRQDEPQDADVQEDSAKDAEVQEDSLKEADAQEDSAKDPDVQEDSAKAADVQEDSHMDAEGQEDSHMDAEVQEDSPKDADVQEDSHMDAEGQEDSPKDADAQEDSPKEAEGQEDSAKDADVQEDSAMDADVQEDSAMDADVQEDSAKDPDVQEDSPKDPEGQEDSAKDPDVQEDSAKDPDVQEDSAKEADVQEDSAKEAELQEDSPKDAEVQEKSPKDADVQKDLPKEAEETRPKRMKR</sequence>
<dbReference type="SMART" id="SM00297">
    <property type="entry name" value="BROMO"/>
    <property type="match status" value="1"/>
</dbReference>
<dbReference type="FunFam" id="3.30.160.60:FF:000074">
    <property type="entry name" value="Tripartite motif containing 66"/>
    <property type="match status" value="1"/>
</dbReference>
<evidence type="ECO:0000256" key="3">
    <source>
        <dbReference type="ARBA" id="ARBA00004906"/>
    </source>
</evidence>
<keyword evidence="6" id="KW-0808">Transferase</keyword>
<protein>
    <recommendedName>
        <fullName evidence="4">RING-type E3 ubiquitin transferase</fullName>
        <ecNumber evidence="4">2.3.2.27</ecNumber>
    </recommendedName>
</protein>
<evidence type="ECO:0000256" key="10">
    <source>
        <dbReference type="ARBA" id="ARBA00022786"/>
    </source>
</evidence>
<evidence type="ECO:0000256" key="15">
    <source>
        <dbReference type="ARBA" id="ARBA00023125"/>
    </source>
</evidence>
<dbReference type="CDD" id="cd16585">
    <property type="entry name" value="RING-HC_TIF1_C-VI"/>
    <property type="match status" value="1"/>
</dbReference>
<dbReference type="InterPro" id="IPR001965">
    <property type="entry name" value="Znf_PHD"/>
</dbReference>
<evidence type="ECO:0000256" key="1">
    <source>
        <dbReference type="ARBA" id="ARBA00000900"/>
    </source>
</evidence>
<feature type="domain" description="B box-type" evidence="25">
    <location>
        <begin position="192"/>
        <end position="233"/>
    </location>
</feature>
<evidence type="ECO:0000256" key="21">
    <source>
        <dbReference type="SAM" id="MobiDB-lite"/>
    </source>
</evidence>
<evidence type="ECO:0000256" key="4">
    <source>
        <dbReference type="ARBA" id="ARBA00012483"/>
    </source>
</evidence>
<dbReference type="FunFam" id="3.30.40.10:FF:000123">
    <property type="entry name" value="E3 ubiquitin-protein ligase TRIM33"/>
    <property type="match status" value="1"/>
</dbReference>
<feature type="compositionally biased region" description="Polar residues" evidence="21">
    <location>
        <begin position="624"/>
        <end position="667"/>
    </location>
</feature>
<dbReference type="CTD" id="8805"/>
<dbReference type="PROSITE" id="PS01359">
    <property type="entry name" value="ZF_PHD_1"/>
    <property type="match status" value="1"/>
</dbReference>
<keyword evidence="11" id="KW-0862">Zinc</keyword>
<dbReference type="InterPro" id="IPR000315">
    <property type="entry name" value="Znf_B-box"/>
</dbReference>
<accession>A0A8M1KMU5</accession>
<dbReference type="GO" id="GO:0061630">
    <property type="term" value="F:ubiquitin protein ligase activity"/>
    <property type="evidence" value="ECO:0007669"/>
    <property type="project" value="UniProtKB-EC"/>
</dbReference>
<dbReference type="SMART" id="SM00184">
    <property type="entry name" value="RING"/>
    <property type="match status" value="1"/>
</dbReference>
<feature type="domain" description="B box-type" evidence="25">
    <location>
        <begin position="132"/>
        <end position="185"/>
    </location>
</feature>